<dbReference type="Gene3D" id="3.20.80.10">
    <property type="entry name" value="Regulatory factor, effector binding domain"/>
    <property type="match status" value="1"/>
</dbReference>
<dbReference type="InterPro" id="IPR000551">
    <property type="entry name" value="MerR-type_HTH_dom"/>
</dbReference>
<dbReference type="PANTHER" id="PTHR30204:SF69">
    <property type="entry name" value="MERR-FAMILY TRANSCRIPTIONAL REGULATOR"/>
    <property type="match status" value="1"/>
</dbReference>
<reference evidence="6" key="1">
    <citation type="submission" date="2020-07" db="EMBL/GenBank/DDBJ databases">
        <title>Genomic analysis of a strain of Sedimentibacter Hydroxybenzoicus DSM7310.</title>
        <authorList>
            <person name="Ma S."/>
        </authorList>
    </citation>
    <scope>NUCLEOTIDE SEQUENCE</scope>
    <source>
        <strain evidence="6">DSM 7310</strain>
    </source>
</reference>
<dbReference type="Gene3D" id="1.10.1660.10">
    <property type="match status" value="1"/>
</dbReference>
<dbReference type="InterPro" id="IPR047057">
    <property type="entry name" value="MerR_fam"/>
</dbReference>
<feature type="domain" description="HTH merR-type" evidence="5">
    <location>
        <begin position="4"/>
        <end position="73"/>
    </location>
</feature>
<sequence>MKGLLSVGEMAKIHSISRQTLIHYDKIGLFKPIVVDENGYRYYSFNQIPFLREICYLKSVGIKLKYIKKHIENRNLDSSISLLRYHKDFLGREIQKMLTIHDSIENRIKAYEKVEDKNQELYLPTIEYFPERRVVFLPYENELCKEELHITMMKAWSMLEINKIQPSNRFGTIIPKNSLEKSNIFEGAGVYIILNINDDSELENAVTLPAGKYACMYKYGMPYQKEYLCSLIKWIEENEYTIAGDIIDECILDSTFYKNSTDVDFCQLQIPVEKY</sequence>
<evidence type="ECO:0000256" key="3">
    <source>
        <dbReference type="ARBA" id="ARBA00023125"/>
    </source>
</evidence>
<gene>
    <name evidence="6" type="ORF">HZF24_16975</name>
</gene>
<evidence type="ECO:0000313" key="6">
    <source>
        <dbReference type="EMBL" id="NYB75844.1"/>
    </source>
</evidence>
<organism evidence="6 7">
    <name type="scientific">Sedimentibacter hydroxybenzoicus DSM 7310</name>
    <dbReference type="NCBI Taxonomy" id="1123245"/>
    <lineage>
        <taxon>Bacteria</taxon>
        <taxon>Bacillati</taxon>
        <taxon>Bacillota</taxon>
        <taxon>Tissierellia</taxon>
        <taxon>Sedimentibacter</taxon>
    </lineage>
</organism>
<protein>
    <submittedName>
        <fullName evidence="6">MerR family transcriptional regulator</fullName>
    </submittedName>
</protein>
<accession>A0A974BM94</accession>
<keyword evidence="7" id="KW-1185">Reference proteome</keyword>
<proteinExistence type="predicted"/>
<evidence type="ECO:0000256" key="4">
    <source>
        <dbReference type="ARBA" id="ARBA00023163"/>
    </source>
</evidence>
<evidence type="ECO:0000313" key="7">
    <source>
        <dbReference type="Proteomes" id="UP000611629"/>
    </source>
</evidence>
<dbReference type="InterPro" id="IPR011256">
    <property type="entry name" value="Reg_factor_effector_dom_sf"/>
</dbReference>
<keyword evidence="3" id="KW-0238">DNA-binding</keyword>
<evidence type="ECO:0000256" key="2">
    <source>
        <dbReference type="ARBA" id="ARBA00023015"/>
    </source>
</evidence>
<comment type="caution">
    <text evidence="6">The sequence shown here is derived from an EMBL/GenBank/DDBJ whole genome shotgun (WGS) entry which is preliminary data.</text>
</comment>
<dbReference type="Proteomes" id="UP000611629">
    <property type="component" value="Unassembled WGS sequence"/>
</dbReference>
<evidence type="ECO:0000256" key="1">
    <source>
        <dbReference type="ARBA" id="ARBA00022491"/>
    </source>
</evidence>
<keyword evidence="2" id="KW-0805">Transcription regulation</keyword>
<keyword evidence="4" id="KW-0804">Transcription</keyword>
<evidence type="ECO:0000259" key="5">
    <source>
        <dbReference type="PROSITE" id="PS50937"/>
    </source>
</evidence>
<keyword evidence="1" id="KW-0678">Repressor</keyword>
<dbReference type="AlphaFoldDB" id="A0A974BM94"/>
<dbReference type="SMART" id="SM00422">
    <property type="entry name" value="HTH_MERR"/>
    <property type="match status" value="1"/>
</dbReference>
<dbReference type="GO" id="GO:0003677">
    <property type="term" value="F:DNA binding"/>
    <property type="evidence" value="ECO:0007669"/>
    <property type="project" value="UniProtKB-KW"/>
</dbReference>
<dbReference type="PANTHER" id="PTHR30204">
    <property type="entry name" value="REDOX-CYCLING DRUG-SENSING TRANSCRIPTIONAL ACTIVATOR SOXR"/>
    <property type="match status" value="1"/>
</dbReference>
<dbReference type="RefSeq" id="WP_179239563.1">
    <property type="nucleotide sequence ID" value="NZ_JACBNQ010000030.1"/>
</dbReference>
<name>A0A974BM94_SEDHY</name>
<dbReference type="PROSITE" id="PS50937">
    <property type="entry name" value="HTH_MERR_2"/>
    <property type="match status" value="1"/>
</dbReference>
<dbReference type="EMBL" id="JACBNQ010000030">
    <property type="protein sequence ID" value="NYB75844.1"/>
    <property type="molecule type" value="Genomic_DNA"/>
</dbReference>
<dbReference type="GO" id="GO:0003700">
    <property type="term" value="F:DNA-binding transcription factor activity"/>
    <property type="evidence" value="ECO:0007669"/>
    <property type="project" value="InterPro"/>
</dbReference>
<dbReference type="Pfam" id="PF13411">
    <property type="entry name" value="MerR_1"/>
    <property type="match status" value="1"/>
</dbReference>
<dbReference type="InterPro" id="IPR009061">
    <property type="entry name" value="DNA-bd_dom_put_sf"/>
</dbReference>
<dbReference type="SUPFAM" id="SSF46955">
    <property type="entry name" value="Putative DNA-binding domain"/>
    <property type="match status" value="1"/>
</dbReference>
<dbReference type="SUPFAM" id="SSF55136">
    <property type="entry name" value="Probable bacterial effector-binding domain"/>
    <property type="match status" value="1"/>
</dbReference>